<reference evidence="4 5" key="1">
    <citation type="submission" date="2022-03" db="EMBL/GenBank/DDBJ databases">
        <authorList>
            <person name="Jo J.-H."/>
            <person name="Im W.-T."/>
        </authorList>
    </citation>
    <scope>NUCLEOTIDE SEQUENCE [LARGE SCALE GENOMIC DNA]</scope>
    <source>
        <strain evidence="4 5">MA9</strain>
    </source>
</reference>
<sequence>MKNLKTAIIDIGSNTIRLVLYSYNKNEGLREFGNIKTVARLRTYLLPNGEMSEEGIQLLADTLNSFRLILADYEVTDVKAAATAAVRQAVNNGEIIRRMQEETGIKIDILSEEEEAYYGFVAVAHSMDTPSAVTIDIGGGSTEITLFINKKLQKTISFPFGTVSLKQMFIKGTIINNDERIKLRAYVTEQFSSLPWIKDVAFPVIGIGGSARNIAQVHQQKTNYPLSGVHEYSMKRDDLDALQDYLSRFSFEQLKQLDGLSSDRADTIVLALEVFLALLSVVGTNTFQVSKKGLREGVIIGRVLQGNSKAYNKYNVFEESARQLAQAYGRTEEEVHTLAELTGQFYRGCCNLQLFHYNDADLELLIKGAKVYAIGEYIELDSSSQHTFYLISNQSLSGLSHVDRVKLALLASYKNRDYFERFAQPFESWMSKEELKKLRDFGAILKFVYALNMTKRNVVKQLVIKNKGNDLLIEVMTSERAIAEMAQVEKQKKHIERVFKKNITIVFNVEGWNC</sequence>
<dbReference type="CDD" id="cd24052">
    <property type="entry name" value="ASKHA_NBD_HpPPX-GppA-like"/>
    <property type="match status" value="1"/>
</dbReference>
<name>A0ABS9U8W2_9BACL</name>
<keyword evidence="5" id="KW-1185">Reference proteome</keyword>
<evidence type="ECO:0000256" key="1">
    <source>
        <dbReference type="ARBA" id="ARBA00007125"/>
    </source>
</evidence>
<comment type="similarity">
    <text evidence="1">Belongs to the GppA/Ppx family.</text>
</comment>
<dbReference type="RefSeq" id="WP_241367798.1">
    <property type="nucleotide sequence ID" value="NZ_JAKZFC010000001.1"/>
</dbReference>
<accession>A0ABS9U8W2</accession>
<dbReference type="Pfam" id="PF02541">
    <property type="entry name" value="Ppx-GppA"/>
    <property type="match status" value="1"/>
</dbReference>
<gene>
    <name evidence="4" type="ORF">LZ480_02555</name>
</gene>
<protein>
    <submittedName>
        <fullName evidence="4">Ppx/GppA family phosphatase</fullName>
    </submittedName>
</protein>
<evidence type="ECO:0000259" key="3">
    <source>
        <dbReference type="Pfam" id="PF21447"/>
    </source>
</evidence>
<dbReference type="InterPro" id="IPR050273">
    <property type="entry name" value="GppA/Ppx_hydrolase"/>
</dbReference>
<proteinExistence type="inferred from homology"/>
<dbReference type="Pfam" id="PF21447">
    <property type="entry name" value="Ppx-GppA_III"/>
    <property type="match status" value="1"/>
</dbReference>
<evidence type="ECO:0000313" key="4">
    <source>
        <dbReference type="EMBL" id="MCH7320757.1"/>
    </source>
</evidence>
<dbReference type="PANTHER" id="PTHR30005:SF0">
    <property type="entry name" value="RETROGRADE REGULATION PROTEIN 2"/>
    <property type="match status" value="1"/>
</dbReference>
<dbReference type="Gene3D" id="3.30.420.150">
    <property type="entry name" value="Exopolyphosphatase. Domain 2"/>
    <property type="match status" value="1"/>
</dbReference>
<feature type="domain" description="Ppx/GppA phosphatase C-terminal" evidence="3">
    <location>
        <begin position="320"/>
        <end position="466"/>
    </location>
</feature>
<dbReference type="InterPro" id="IPR003695">
    <property type="entry name" value="Ppx_GppA_N"/>
</dbReference>
<dbReference type="PANTHER" id="PTHR30005">
    <property type="entry name" value="EXOPOLYPHOSPHATASE"/>
    <property type="match status" value="1"/>
</dbReference>
<dbReference type="Gene3D" id="1.10.3210.10">
    <property type="entry name" value="Hypothetical protein af1432"/>
    <property type="match status" value="1"/>
</dbReference>
<evidence type="ECO:0000313" key="5">
    <source>
        <dbReference type="Proteomes" id="UP001316087"/>
    </source>
</evidence>
<feature type="domain" description="Ppx/GppA phosphatase N-terminal" evidence="2">
    <location>
        <begin position="34"/>
        <end position="303"/>
    </location>
</feature>
<dbReference type="Proteomes" id="UP001316087">
    <property type="component" value="Unassembled WGS sequence"/>
</dbReference>
<organism evidence="4 5">
    <name type="scientific">Solibacillus palustris</name>
    <dbReference type="NCBI Taxonomy" id="2908203"/>
    <lineage>
        <taxon>Bacteria</taxon>
        <taxon>Bacillati</taxon>
        <taxon>Bacillota</taxon>
        <taxon>Bacilli</taxon>
        <taxon>Bacillales</taxon>
        <taxon>Caryophanaceae</taxon>
        <taxon>Solibacillus</taxon>
    </lineage>
</organism>
<dbReference type="InterPro" id="IPR048950">
    <property type="entry name" value="Ppx_GppA_C"/>
</dbReference>
<comment type="caution">
    <text evidence="4">The sequence shown here is derived from an EMBL/GenBank/DDBJ whole genome shotgun (WGS) entry which is preliminary data.</text>
</comment>
<dbReference type="EMBL" id="JAKZFC010000001">
    <property type="protein sequence ID" value="MCH7320757.1"/>
    <property type="molecule type" value="Genomic_DNA"/>
</dbReference>
<evidence type="ECO:0000259" key="2">
    <source>
        <dbReference type="Pfam" id="PF02541"/>
    </source>
</evidence>
<dbReference type="Gene3D" id="3.30.420.40">
    <property type="match status" value="1"/>
</dbReference>
<dbReference type="SUPFAM" id="SSF109604">
    <property type="entry name" value="HD-domain/PDEase-like"/>
    <property type="match status" value="1"/>
</dbReference>
<dbReference type="SUPFAM" id="SSF53067">
    <property type="entry name" value="Actin-like ATPase domain"/>
    <property type="match status" value="2"/>
</dbReference>
<dbReference type="InterPro" id="IPR043129">
    <property type="entry name" value="ATPase_NBD"/>
</dbReference>